<reference evidence="1" key="1">
    <citation type="submission" date="2023-06" db="EMBL/GenBank/DDBJ databases">
        <title>Cytophagales bacterium Strain LB-30, isolated from soil.</title>
        <authorList>
            <person name="Liu B."/>
        </authorList>
    </citation>
    <scope>NUCLEOTIDE SEQUENCE</scope>
    <source>
        <strain evidence="1">LB-30</strain>
    </source>
</reference>
<comment type="caution">
    <text evidence="1">The sequence shown here is derived from an EMBL/GenBank/DDBJ whole genome shotgun (WGS) entry which is preliminary data.</text>
</comment>
<dbReference type="EMBL" id="JAUHJS010000001">
    <property type="protein sequence ID" value="MDN4164195.1"/>
    <property type="molecule type" value="Genomic_DNA"/>
</dbReference>
<name>A0ABT8F1B4_9BACT</name>
<dbReference type="SUPFAM" id="SSF49464">
    <property type="entry name" value="Carboxypeptidase regulatory domain-like"/>
    <property type="match status" value="1"/>
</dbReference>
<keyword evidence="2" id="KW-1185">Reference proteome</keyword>
<gene>
    <name evidence="1" type="ORF">QWY31_01715</name>
</gene>
<accession>A0ABT8F1B4</accession>
<dbReference type="RefSeq" id="WP_320002721.1">
    <property type="nucleotide sequence ID" value="NZ_JAUHJS010000001.1"/>
</dbReference>
<protein>
    <submittedName>
        <fullName evidence="1">STN and carboxypeptidase regulatory-like domain-containing protein</fullName>
    </submittedName>
</protein>
<organism evidence="1 2">
    <name type="scientific">Shiella aurantiaca</name>
    <dbReference type="NCBI Taxonomy" id="3058365"/>
    <lineage>
        <taxon>Bacteria</taxon>
        <taxon>Pseudomonadati</taxon>
        <taxon>Bacteroidota</taxon>
        <taxon>Cytophagia</taxon>
        <taxon>Cytophagales</taxon>
        <taxon>Shiellaceae</taxon>
        <taxon>Shiella</taxon>
    </lineage>
</organism>
<sequence>MKSYWTERAVRNKHRLLSIFFSFCLMGLGYPVSAQSISTPPLERELSISFENISLENALNRLAKEGQFSFAYNAELLNIRQKVNYRGNQQSVRQILIALLGTEIQLKEKGNHIILTKAPEKPAQSATNSPEEPYLLVSGYVLNGQTGKKIAQASIYHKQKNIVAQSNEYGFFTVKIPKPDSATVLVISKKDFADTTAIAYVGPTPFLSVYLNPIPVVEASEAPSDSVLLASAEPEYYPVFADRLRNNPTTEDSTSNFIAEQWIQNEEAKTHVENIEETLESDIAFSVFPFAGTNGLLSGNTRNNVSVNLLGGYSKGTNIMELAGLFNIDNGDVSGIQMAGLFNINSGKMTGLQAAGLINVNGNSVIALQSAGLMNINARDAHAWQMAGLLNINGGKGSGAQMAGLGNIQAGDYKGSQFAGLFNISEGRMQGAQFAGFLNRAHYLKGTQMGFINVADSVKGVSFGFLSFVKHGYHQIEVSADEIFYTNLAFRTGVNAFYNIFSIGAKPQTLETIPVWTVGYGIGTAPRLTRWLYLNFDITANHLSQGDFLTAVSLLNKGYLGLELRMGKKLGLAAGFTYNVYLQDYSREVLPLEFVKEYQPRIIDSHSYNPLQVTRWWGAKVAVRFL</sequence>
<evidence type="ECO:0000313" key="2">
    <source>
        <dbReference type="Proteomes" id="UP001168552"/>
    </source>
</evidence>
<dbReference type="Proteomes" id="UP001168552">
    <property type="component" value="Unassembled WGS sequence"/>
</dbReference>
<proteinExistence type="predicted"/>
<evidence type="ECO:0000313" key="1">
    <source>
        <dbReference type="EMBL" id="MDN4164195.1"/>
    </source>
</evidence>
<dbReference type="InterPro" id="IPR008969">
    <property type="entry name" value="CarboxyPept-like_regulatory"/>
</dbReference>